<dbReference type="PANTHER" id="PTHR15004:SF0">
    <property type="entry name" value="GLUTAMYL-TRNA(GLN) AMIDOTRANSFERASE SUBUNIT C, MITOCHONDRIAL"/>
    <property type="match status" value="1"/>
</dbReference>
<dbReference type="AlphaFoldDB" id="A0A081C4D2"/>
<comment type="catalytic activity">
    <reaction evidence="1">
        <text>L-aspartyl-tRNA(Asn) + L-glutamine + ATP + H2O = L-asparaginyl-tRNA(Asn) + L-glutamate + ADP + phosphate + 2 H(+)</text>
        <dbReference type="Rhea" id="RHEA:14513"/>
        <dbReference type="Rhea" id="RHEA-COMP:9674"/>
        <dbReference type="Rhea" id="RHEA-COMP:9677"/>
        <dbReference type="ChEBI" id="CHEBI:15377"/>
        <dbReference type="ChEBI" id="CHEBI:15378"/>
        <dbReference type="ChEBI" id="CHEBI:29985"/>
        <dbReference type="ChEBI" id="CHEBI:30616"/>
        <dbReference type="ChEBI" id="CHEBI:43474"/>
        <dbReference type="ChEBI" id="CHEBI:58359"/>
        <dbReference type="ChEBI" id="CHEBI:78515"/>
        <dbReference type="ChEBI" id="CHEBI:78516"/>
        <dbReference type="ChEBI" id="CHEBI:456216"/>
    </reaction>
</comment>
<dbReference type="GO" id="GO:0006450">
    <property type="term" value="P:regulation of translational fidelity"/>
    <property type="evidence" value="ECO:0007669"/>
    <property type="project" value="InterPro"/>
</dbReference>
<dbReference type="InterPro" id="IPR003837">
    <property type="entry name" value="GatC"/>
</dbReference>
<dbReference type="Gene3D" id="1.10.20.60">
    <property type="entry name" value="Glu-tRNAGln amidotransferase C subunit, N-terminal domain"/>
    <property type="match status" value="1"/>
</dbReference>
<dbReference type="Proteomes" id="UP000030661">
    <property type="component" value="Unassembled WGS sequence"/>
</dbReference>
<evidence type="ECO:0000256" key="1">
    <source>
        <dbReference type="HAMAP-Rule" id="MF_00122"/>
    </source>
</evidence>
<dbReference type="GO" id="GO:0006412">
    <property type="term" value="P:translation"/>
    <property type="evidence" value="ECO:0007669"/>
    <property type="project" value="UniProtKB-UniRule"/>
</dbReference>
<dbReference type="GO" id="GO:0050566">
    <property type="term" value="F:asparaginyl-tRNA synthase (glutamine-hydrolyzing) activity"/>
    <property type="evidence" value="ECO:0007669"/>
    <property type="project" value="RHEA"/>
</dbReference>
<reference evidence="2" key="1">
    <citation type="journal article" date="2015" name="PeerJ">
        <title>First genomic representation of candidate bacterial phylum KSB3 points to enhanced environmental sensing as a trigger of wastewater bulking.</title>
        <authorList>
            <person name="Sekiguchi Y."/>
            <person name="Ohashi A."/>
            <person name="Parks D.H."/>
            <person name="Yamauchi T."/>
            <person name="Tyson G.W."/>
            <person name="Hugenholtz P."/>
        </authorList>
    </citation>
    <scope>NUCLEOTIDE SEQUENCE [LARGE SCALE GENOMIC DNA]</scope>
</reference>
<dbReference type="eggNOG" id="COG0721">
    <property type="taxonomic scope" value="Bacteria"/>
</dbReference>
<gene>
    <name evidence="1" type="primary">gatC</name>
    <name evidence="2" type="ORF">U27_06422</name>
</gene>
<keyword evidence="1" id="KW-0547">Nucleotide-binding</keyword>
<evidence type="ECO:0000313" key="2">
    <source>
        <dbReference type="EMBL" id="GAK59437.1"/>
    </source>
</evidence>
<comment type="subunit">
    <text evidence="1">Heterotrimer of A, B and C subunits.</text>
</comment>
<comment type="catalytic activity">
    <reaction evidence="1">
        <text>L-glutamyl-tRNA(Gln) + L-glutamine + ATP + H2O = L-glutaminyl-tRNA(Gln) + L-glutamate + ADP + phosphate + H(+)</text>
        <dbReference type="Rhea" id="RHEA:17521"/>
        <dbReference type="Rhea" id="RHEA-COMP:9681"/>
        <dbReference type="Rhea" id="RHEA-COMP:9684"/>
        <dbReference type="ChEBI" id="CHEBI:15377"/>
        <dbReference type="ChEBI" id="CHEBI:15378"/>
        <dbReference type="ChEBI" id="CHEBI:29985"/>
        <dbReference type="ChEBI" id="CHEBI:30616"/>
        <dbReference type="ChEBI" id="CHEBI:43474"/>
        <dbReference type="ChEBI" id="CHEBI:58359"/>
        <dbReference type="ChEBI" id="CHEBI:78520"/>
        <dbReference type="ChEBI" id="CHEBI:78521"/>
        <dbReference type="ChEBI" id="CHEBI:456216"/>
    </reaction>
</comment>
<keyword evidence="1" id="KW-0648">Protein biosynthesis</keyword>
<dbReference type="EC" id="6.3.5.-" evidence="1"/>
<dbReference type="InterPro" id="IPR036113">
    <property type="entry name" value="Asp/Glu-ADT_sf_sub_c"/>
</dbReference>
<dbReference type="Pfam" id="PF02686">
    <property type="entry name" value="GatC"/>
    <property type="match status" value="1"/>
</dbReference>
<evidence type="ECO:0000313" key="3">
    <source>
        <dbReference type="Proteomes" id="UP000030661"/>
    </source>
</evidence>
<dbReference type="SUPFAM" id="SSF141000">
    <property type="entry name" value="Glu-tRNAGln amidotransferase C subunit"/>
    <property type="match status" value="1"/>
</dbReference>
<comment type="similarity">
    <text evidence="1">Belongs to the GatC family.</text>
</comment>
<keyword evidence="2" id="KW-0808">Transferase</keyword>
<dbReference type="HOGENOM" id="CLU_105899_6_1_0"/>
<dbReference type="PANTHER" id="PTHR15004">
    <property type="entry name" value="GLUTAMYL-TRNA(GLN) AMIDOTRANSFERASE SUBUNIT C, MITOCHONDRIAL"/>
    <property type="match status" value="1"/>
</dbReference>
<name>A0A081C4D2_VECG1</name>
<keyword evidence="1" id="KW-0067">ATP-binding</keyword>
<dbReference type="GO" id="GO:0050567">
    <property type="term" value="F:glutaminyl-tRNA synthase (glutamine-hydrolyzing) activity"/>
    <property type="evidence" value="ECO:0007669"/>
    <property type="project" value="UniProtKB-UniRule"/>
</dbReference>
<dbReference type="GO" id="GO:0070681">
    <property type="term" value="P:glutaminyl-tRNAGln biosynthesis via transamidation"/>
    <property type="evidence" value="ECO:0007669"/>
    <property type="project" value="TreeGrafter"/>
</dbReference>
<dbReference type="GO" id="GO:0016740">
    <property type="term" value="F:transferase activity"/>
    <property type="evidence" value="ECO:0007669"/>
    <property type="project" value="UniProtKB-KW"/>
</dbReference>
<dbReference type="EMBL" id="DF820470">
    <property type="protein sequence ID" value="GAK59437.1"/>
    <property type="molecule type" value="Genomic_DNA"/>
</dbReference>
<dbReference type="NCBIfam" id="TIGR00135">
    <property type="entry name" value="gatC"/>
    <property type="match status" value="1"/>
</dbReference>
<keyword evidence="1" id="KW-0436">Ligase</keyword>
<accession>A0A081C4D2</accession>
<comment type="function">
    <text evidence="1">Allows the formation of correctly charged Asn-tRNA(Asn) or Gln-tRNA(Gln) through the transamidation of misacylated Asp-tRNA(Asn) or Glu-tRNA(Gln) in organisms which lack either or both of asparaginyl-tRNA or glutaminyl-tRNA synthetases. The reaction takes place in the presence of glutamine and ATP through an activated phospho-Asp-tRNA(Asn) or phospho-Glu-tRNA(Gln).</text>
</comment>
<keyword evidence="3" id="KW-1185">Reference proteome</keyword>
<proteinExistence type="inferred from homology"/>
<dbReference type="GO" id="GO:0005524">
    <property type="term" value="F:ATP binding"/>
    <property type="evidence" value="ECO:0007669"/>
    <property type="project" value="UniProtKB-KW"/>
</dbReference>
<dbReference type="STRING" id="1499967.U27_06422"/>
<organism evidence="2">
    <name type="scientific">Vecturithrix granuli</name>
    <dbReference type="NCBI Taxonomy" id="1499967"/>
    <lineage>
        <taxon>Bacteria</taxon>
        <taxon>Candidatus Moduliflexota</taxon>
        <taxon>Candidatus Vecturitrichia</taxon>
        <taxon>Candidatus Vecturitrichales</taxon>
        <taxon>Candidatus Vecturitrichaceae</taxon>
        <taxon>Candidatus Vecturithrix</taxon>
    </lineage>
</organism>
<protein>
    <recommendedName>
        <fullName evidence="1">Aspartyl/glutamyl-tRNA(Asn/Gln) amidotransferase subunit C</fullName>
        <shortName evidence="1">Asp/Glu-ADT subunit C</shortName>
        <ecNumber evidence="1">6.3.5.-</ecNumber>
    </recommendedName>
</protein>
<sequence length="95" mass="10948">MKISEDDVRYVAKLARLQLDSAQIHKMSEIFNDILTYMDTLNHVDTTDVLPTSHVVKMESVFRNDEIKESLPLEEALQNAPDRVGAFYRVPKIIE</sequence>
<dbReference type="HAMAP" id="MF_00122">
    <property type="entry name" value="GatC"/>
    <property type="match status" value="1"/>
</dbReference>